<evidence type="ECO:0000256" key="5">
    <source>
        <dbReference type="ARBA" id="ARBA00022806"/>
    </source>
</evidence>
<dbReference type="EMBL" id="CP157947">
    <property type="protein sequence ID" value="XBS71973.1"/>
    <property type="molecule type" value="Genomic_DNA"/>
</dbReference>
<keyword evidence="7" id="KW-0067">ATP-binding</keyword>
<dbReference type="Pfam" id="PF04257">
    <property type="entry name" value="Exonuc_V_gamma"/>
    <property type="match status" value="1"/>
</dbReference>
<proteinExistence type="predicted"/>
<keyword evidence="5" id="KW-0347">Helicase</keyword>
<evidence type="ECO:0000256" key="7">
    <source>
        <dbReference type="ARBA" id="ARBA00022840"/>
    </source>
</evidence>
<keyword evidence="9" id="KW-0234">DNA repair</keyword>
<keyword evidence="1" id="KW-0540">Nuclease</keyword>
<keyword evidence="4 11" id="KW-0378">Hydrolase</keyword>
<dbReference type="GO" id="GO:0005524">
    <property type="term" value="F:ATP binding"/>
    <property type="evidence" value="ECO:0007669"/>
    <property type="project" value="UniProtKB-KW"/>
</dbReference>
<organism evidence="11">
    <name type="scientific">Acerihabitans sp. KWT182</name>
    <dbReference type="NCBI Taxonomy" id="3157919"/>
    <lineage>
        <taxon>Bacteria</taxon>
        <taxon>Pseudomonadati</taxon>
        <taxon>Pseudomonadota</taxon>
        <taxon>Gammaproteobacteria</taxon>
        <taxon>Enterobacterales</taxon>
        <taxon>Pectobacteriaceae</taxon>
        <taxon>Acerihabitans</taxon>
    </lineage>
</organism>
<evidence type="ECO:0000256" key="1">
    <source>
        <dbReference type="ARBA" id="ARBA00022722"/>
    </source>
</evidence>
<reference evidence="11" key="1">
    <citation type="submission" date="2024-06" db="EMBL/GenBank/DDBJ databases">
        <authorList>
            <person name="Coelho C."/>
            <person name="Bento M."/>
            <person name="Garcia E."/>
            <person name="Camelo A."/>
            <person name="Brandao I."/>
            <person name="Espirito Santo C."/>
            <person name="Trovao J."/>
            <person name="Verissimo A."/>
            <person name="Costa J."/>
            <person name="Tiago I."/>
        </authorList>
    </citation>
    <scope>NUCLEOTIDE SEQUENCE</scope>
    <source>
        <strain evidence="11">KWT182</strain>
    </source>
</reference>
<feature type="region of interest" description="Disordered" evidence="10">
    <location>
        <begin position="286"/>
        <end position="309"/>
    </location>
</feature>
<evidence type="ECO:0000256" key="3">
    <source>
        <dbReference type="ARBA" id="ARBA00022763"/>
    </source>
</evidence>
<evidence type="ECO:0000256" key="9">
    <source>
        <dbReference type="ARBA" id="ARBA00023204"/>
    </source>
</evidence>
<gene>
    <name evidence="11" type="ORF">ABK905_21185</name>
</gene>
<dbReference type="Gene3D" id="3.40.50.10930">
    <property type="match status" value="1"/>
</dbReference>
<evidence type="ECO:0000256" key="2">
    <source>
        <dbReference type="ARBA" id="ARBA00022741"/>
    </source>
</evidence>
<dbReference type="InterPro" id="IPR013986">
    <property type="entry name" value="DExx_box_DNA_helicase_dom_sf"/>
</dbReference>
<sequence length="309" mass="35768">MFRIYHSNQLDLLKSLAAALIEGQPLPDPFQPEVILVQSSGMAQWLQMELASRFGIAANFEFPLPASFIWRMFTVVLPDIPEESAFSKDAMTWKLMALLPRLCGQPGFEVICRYLEDDEDQRKCHQFAARLADLYDQYLVFRPDWLESWQREERVADLGEAQEWQAALWRALVDYTDRAGQSPWHRANLYRRFIHALEQADSCPSGLPPRVFICGISALPPTYLQALQALGRHIDVHLLFTNPCRYYWGDIRDRAFLARLQNRTRRHYRHHLEKNLFRRPEQADGLFNDEGEQESGNPLFGLMGKAGTG</sequence>
<dbReference type="Gene3D" id="1.10.10.160">
    <property type="match status" value="1"/>
</dbReference>
<keyword evidence="3" id="KW-0227">DNA damage</keyword>
<protein>
    <submittedName>
        <fullName evidence="11">Exodeoxyribonuclease V subunit gamma</fullName>
        <ecNumber evidence="11">3.1.11.5</ecNumber>
    </submittedName>
</protein>
<evidence type="ECO:0000256" key="8">
    <source>
        <dbReference type="ARBA" id="ARBA00023125"/>
    </source>
</evidence>
<dbReference type="InterPro" id="IPR027417">
    <property type="entry name" value="P-loop_NTPase"/>
</dbReference>
<evidence type="ECO:0000256" key="10">
    <source>
        <dbReference type="SAM" id="MobiDB-lite"/>
    </source>
</evidence>
<keyword evidence="6" id="KW-0269">Exonuclease</keyword>
<evidence type="ECO:0000313" key="11">
    <source>
        <dbReference type="EMBL" id="XBS71973.1"/>
    </source>
</evidence>
<evidence type="ECO:0000256" key="6">
    <source>
        <dbReference type="ARBA" id="ARBA00022839"/>
    </source>
</evidence>
<keyword evidence="2" id="KW-0547">Nucleotide-binding</keyword>
<keyword evidence="8" id="KW-0238">DNA-binding</keyword>
<dbReference type="AlphaFoldDB" id="A0AAU7QFQ0"/>
<name>A0AAU7QFQ0_9GAMM</name>
<evidence type="ECO:0000256" key="4">
    <source>
        <dbReference type="ARBA" id="ARBA00022801"/>
    </source>
</evidence>
<dbReference type="PANTHER" id="PTHR30591:SF1">
    <property type="entry name" value="RECBCD ENZYME SUBUNIT RECC"/>
    <property type="match status" value="1"/>
</dbReference>
<dbReference type="GO" id="GO:0004386">
    <property type="term" value="F:helicase activity"/>
    <property type="evidence" value="ECO:0007669"/>
    <property type="project" value="UniProtKB-KW"/>
</dbReference>
<dbReference type="GO" id="GO:0006281">
    <property type="term" value="P:DNA repair"/>
    <property type="evidence" value="ECO:0007669"/>
    <property type="project" value="UniProtKB-KW"/>
</dbReference>
<dbReference type="GO" id="GO:0003677">
    <property type="term" value="F:DNA binding"/>
    <property type="evidence" value="ECO:0007669"/>
    <property type="project" value="UniProtKB-KW"/>
</dbReference>
<dbReference type="SUPFAM" id="SSF52540">
    <property type="entry name" value="P-loop containing nucleoside triphosphate hydrolases"/>
    <property type="match status" value="1"/>
</dbReference>
<dbReference type="EC" id="3.1.11.5" evidence="11"/>
<accession>A0AAU7QFQ0</accession>
<dbReference type="GO" id="GO:0006310">
    <property type="term" value="P:DNA recombination"/>
    <property type="evidence" value="ECO:0007669"/>
    <property type="project" value="TreeGrafter"/>
</dbReference>
<dbReference type="PANTHER" id="PTHR30591">
    <property type="entry name" value="RECBCD ENZYME SUBUNIT RECC"/>
    <property type="match status" value="1"/>
</dbReference>
<dbReference type="GO" id="GO:0008854">
    <property type="term" value="F:exodeoxyribonuclease V activity"/>
    <property type="evidence" value="ECO:0007669"/>
    <property type="project" value="UniProtKB-EC"/>
</dbReference>